<proteinExistence type="predicted"/>
<sequence>MATIALSRPIPTHNTSPDVDTSITPPHSLKNVNRSVKSQHCPDPLSNKHTPVCPTGPPKSNAAHTPPDSPSYVHGSLSQQSLLFPTDNYVGVQKDSLRIFEIDSSQVAAALEFASRQPLPAPDLMFPWLHGLHPKNQVQQAFFMERQAVAESPPVCARGVLLVKADGDLSRARLKGAVSPDEFMQADPHPNFVEADPQEGFSVRNFQIQTAKAALVSDIIIYGEDLAESKKVAWDIAAAQKLQRQSQVAQCTSVVEYNAFYCVSPYSDFEKHESNIVAVDSNGYVTGMVLDFVQQERNEMRDMTRTSEISHNVYMGPTPEQSSLAEKEFDVLIECSDLGQLHPSALREIVEAGTNPGRENRLYFDFPSSGSILPPTWSESEADGIVETCKWIYHLSHGTRPIYDQEKTESNEPANTKFGSRPQRRILIHCADGYTESTMLGIAYYSFSTGEPVPRAWLHLHTSKRRNFFAYPTDVSLLSSIAPQLLRESPLCAEQSLAQITALLTNEPKWLPFLDGSLPSRVLDYLYLGNLGHANNPQLLKELGIGQVLSVGEMASWHDGELDSWGPDNVYVVQGIQDNGIDPLTNEFPGCLEFINRGRRRGTATLVHCRVGVSRSATICIAEVMRAMNKSFPRAYCFVRARRLNVIIQPHLRFAYELLCWEEWLQQRGDASAPMKREMEWRELSREIALLNSPYLR</sequence>
<evidence type="ECO:0000256" key="3">
    <source>
        <dbReference type="SAM" id="MobiDB-lite"/>
    </source>
</evidence>
<dbReference type="InterPro" id="IPR020422">
    <property type="entry name" value="TYR_PHOSPHATASE_DUAL_dom"/>
</dbReference>
<dbReference type="GO" id="GO:0033260">
    <property type="term" value="P:nuclear DNA replication"/>
    <property type="evidence" value="ECO:0007669"/>
    <property type="project" value="TreeGrafter"/>
</dbReference>
<dbReference type="GO" id="GO:0005634">
    <property type="term" value="C:nucleus"/>
    <property type="evidence" value="ECO:0007669"/>
    <property type="project" value="GOC"/>
</dbReference>
<feature type="domain" description="Tyrosine-protein phosphatase" evidence="4">
    <location>
        <begin position="518"/>
        <end position="667"/>
    </location>
</feature>
<dbReference type="AlphaFoldDB" id="A0A9P7NGH9"/>
<gene>
    <name evidence="6" type="ORF">E4U43_000139</name>
</gene>
<dbReference type="Pfam" id="PF00782">
    <property type="entry name" value="DSPc"/>
    <property type="match status" value="1"/>
</dbReference>
<keyword evidence="7" id="KW-1185">Reference proteome</keyword>
<dbReference type="InterPro" id="IPR000340">
    <property type="entry name" value="Dual-sp_phosphatase_cat-dom"/>
</dbReference>
<dbReference type="EMBL" id="SRPW01000104">
    <property type="protein sequence ID" value="KAG6017745.1"/>
    <property type="molecule type" value="Genomic_DNA"/>
</dbReference>
<organism evidence="6 7">
    <name type="scientific">Claviceps pusilla</name>
    <dbReference type="NCBI Taxonomy" id="123648"/>
    <lineage>
        <taxon>Eukaryota</taxon>
        <taxon>Fungi</taxon>
        <taxon>Dikarya</taxon>
        <taxon>Ascomycota</taxon>
        <taxon>Pezizomycotina</taxon>
        <taxon>Sordariomycetes</taxon>
        <taxon>Hypocreomycetidae</taxon>
        <taxon>Hypocreales</taxon>
        <taxon>Clavicipitaceae</taxon>
        <taxon>Claviceps</taxon>
    </lineage>
</organism>
<reference evidence="6" key="1">
    <citation type="journal article" date="2020" name="bioRxiv">
        <title>Whole genome comparisons of ergot fungi reveals the divergence and evolution of species within the genus Claviceps are the result of varying mechanisms driving genome evolution and host range expansion.</title>
        <authorList>
            <person name="Wyka S.A."/>
            <person name="Mondo S.J."/>
            <person name="Liu M."/>
            <person name="Dettman J."/>
            <person name="Nalam V."/>
            <person name="Broders K.D."/>
        </authorList>
    </citation>
    <scope>NUCLEOTIDE SEQUENCE</scope>
    <source>
        <strain evidence="6">CCC 602</strain>
    </source>
</reference>
<evidence type="ECO:0000259" key="5">
    <source>
        <dbReference type="PROSITE" id="PS50056"/>
    </source>
</evidence>
<dbReference type="SMART" id="SM00195">
    <property type="entry name" value="DSPc"/>
    <property type="match status" value="1"/>
</dbReference>
<dbReference type="InterPro" id="IPR000387">
    <property type="entry name" value="Tyr_Pase_dom"/>
</dbReference>
<keyword evidence="2" id="KW-0904">Protein phosphatase</keyword>
<dbReference type="PANTHER" id="PTHR47550:SF1">
    <property type="entry name" value="DUAL SPECIFICITY PROTEIN PHOSPHATASE PPS1"/>
    <property type="match status" value="1"/>
</dbReference>
<dbReference type="InterPro" id="IPR016130">
    <property type="entry name" value="Tyr_Pase_AS"/>
</dbReference>
<dbReference type="GO" id="GO:0008138">
    <property type="term" value="F:protein tyrosine/serine/threonine phosphatase activity"/>
    <property type="evidence" value="ECO:0007669"/>
    <property type="project" value="TreeGrafter"/>
</dbReference>
<feature type="compositionally biased region" description="Polar residues" evidence="3">
    <location>
        <begin position="12"/>
        <end position="38"/>
    </location>
</feature>
<feature type="domain" description="Tyrosine specific protein phosphatases" evidence="5">
    <location>
        <begin position="586"/>
        <end position="654"/>
    </location>
</feature>
<dbReference type="SUPFAM" id="SSF52799">
    <property type="entry name" value="(Phosphotyrosine protein) phosphatases II"/>
    <property type="match status" value="2"/>
</dbReference>
<evidence type="ECO:0000313" key="7">
    <source>
        <dbReference type="Proteomes" id="UP000748025"/>
    </source>
</evidence>
<comment type="caution">
    <text evidence="6">The sequence shown here is derived from an EMBL/GenBank/DDBJ whole genome shotgun (WGS) entry which is preliminary data.</text>
</comment>
<dbReference type="PANTHER" id="PTHR47550">
    <property type="entry name" value="DUAL SPECIFICITY PROTEIN PHOSPHATASE PPS1"/>
    <property type="match status" value="1"/>
</dbReference>
<evidence type="ECO:0008006" key="8">
    <source>
        <dbReference type="Google" id="ProtNLM"/>
    </source>
</evidence>
<accession>A0A9P7NGH9</accession>
<name>A0A9P7NGH9_9HYPO</name>
<evidence type="ECO:0000256" key="1">
    <source>
        <dbReference type="ARBA" id="ARBA00022801"/>
    </source>
</evidence>
<evidence type="ECO:0000259" key="4">
    <source>
        <dbReference type="PROSITE" id="PS50054"/>
    </source>
</evidence>
<keyword evidence="1" id="KW-0378">Hydrolase</keyword>
<dbReference type="FunFam" id="3.90.190.10:FF:000110">
    <property type="entry name" value="PPS1p Protein phosphatase"/>
    <property type="match status" value="1"/>
</dbReference>
<dbReference type="PROSITE" id="PS00383">
    <property type="entry name" value="TYR_PHOSPHATASE_1"/>
    <property type="match status" value="1"/>
</dbReference>
<dbReference type="InterPro" id="IPR053239">
    <property type="entry name" value="Dual_spec_PTase"/>
</dbReference>
<dbReference type="OrthoDB" id="273181at2759"/>
<dbReference type="PROSITE" id="PS50054">
    <property type="entry name" value="TYR_PHOSPHATASE_DUAL"/>
    <property type="match status" value="1"/>
</dbReference>
<feature type="region of interest" description="Disordered" evidence="3">
    <location>
        <begin position="1"/>
        <end position="76"/>
    </location>
</feature>
<dbReference type="Proteomes" id="UP000748025">
    <property type="component" value="Unassembled WGS sequence"/>
</dbReference>
<dbReference type="PROSITE" id="PS50056">
    <property type="entry name" value="TYR_PHOSPHATASE_2"/>
    <property type="match status" value="1"/>
</dbReference>
<protein>
    <recommendedName>
        <fullName evidence="8">Protein-tyrosine-phosphatase</fullName>
    </recommendedName>
</protein>
<evidence type="ECO:0000256" key="2">
    <source>
        <dbReference type="ARBA" id="ARBA00022912"/>
    </source>
</evidence>
<evidence type="ECO:0000313" key="6">
    <source>
        <dbReference type="EMBL" id="KAG6017745.1"/>
    </source>
</evidence>
<dbReference type="Gene3D" id="3.90.190.10">
    <property type="entry name" value="Protein tyrosine phosphatase superfamily"/>
    <property type="match status" value="1"/>
</dbReference>
<dbReference type="InterPro" id="IPR029021">
    <property type="entry name" value="Prot-tyrosine_phosphatase-like"/>
</dbReference>